<dbReference type="Proteomes" id="UP000724584">
    <property type="component" value="Unassembled WGS sequence"/>
</dbReference>
<reference evidence="1 2" key="1">
    <citation type="journal article" date="2021" name="Nat. Commun.">
        <title>Genetic determinants of endophytism in the Arabidopsis root mycobiome.</title>
        <authorList>
            <person name="Mesny F."/>
            <person name="Miyauchi S."/>
            <person name="Thiergart T."/>
            <person name="Pickel B."/>
            <person name="Atanasova L."/>
            <person name="Karlsson M."/>
            <person name="Huettel B."/>
            <person name="Barry K.W."/>
            <person name="Haridas S."/>
            <person name="Chen C."/>
            <person name="Bauer D."/>
            <person name="Andreopoulos W."/>
            <person name="Pangilinan J."/>
            <person name="LaButti K."/>
            <person name="Riley R."/>
            <person name="Lipzen A."/>
            <person name="Clum A."/>
            <person name="Drula E."/>
            <person name="Henrissat B."/>
            <person name="Kohler A."/>
            <person name="Grigoriev I.V."/>
            <person name="Martin F.M."/>
            <person name="Hacquard S."/>
        </authorList>
    </citation>
    <scope>NUCLEOTIDE SEQUENCE [LARGE SCALE GENOMIC DNA]</scope>
    <source>
        <strain evidence="1 2">MPI-SDFR-AT-0079</strain>
    </source>
</reference>
<organism evidence="1 2">
    <name type="scientific">Chaetomium tenue</name>
    <dbReference type="NCBI Taxonomy" id="1854479"/>
    <lineage>
        <taxon>Eukaryota</taxon>
        <taxon>Fungi</taxon>
        <taxon>Dikarya</taxon>
        <taxon>Ascomycota</taxon>
        <taxon>Pezizomycotina</taxon>
        <taxon>Sordariomycetes</taxon>
        <taxon>Sordariomycetidae</taxon>
        <taxon>Sordariales</taxon>
        <taxon>Chaetomiaceae</taxon>
        <taxon>Chaetomium</taxon>
    </lineage>
</organism>
<comment type="caution">
    <text evidence="1">The sequence shown here is derived from an EMBL/GenBank/DDBJ whole genome shotgun (WGS) entry which is preliminary data.</text>
</comment>
<evidence type="ECO:0000313" key="2">
    <source>
        <dbReference type="Proteomes" id="UP000724584"/>
    </source>
</evidence>
<dbReference type="EMBL" id="JAGIZQ010000004">
    <property type="protein sequence ID" value="KAH6631975.1"/>
    <property type="molecule type" value="Genomic_DNA"/>
</dbReference>
<proteinExistence type="predicted"/>
<evidence type="ECO:0000313" key="1">
    <source>
        <dbReference type="EMBL" id="KAH6631975.1"/>
    </source>
</evidence>
<accession>A0ACB7P7Q9</accession>
<name>A0ACB7P7Q9_9PEZI</name>
<protein>
    <submittedName>
        <fullName evidence="1">Uncharacterized protein</fullName>
    </submittedName>
</protein>
<sequence>MDKPDDTEQILETLRLETLKDIPLAQLSEAIKRNLSADVDQRQILDIYIMWLHPRLMDIDVSAKGYLGLEIFYLYHFLKALPGDHSRLANAFHDWQRSQAVGNSDISTKVRIAEAEFRRLMPALENKRPERNTNSSVLEDRFGNMHPDRARLSQNMDVSILENRFGNMHPDRAKLSQDTCIVIELDDDDNDGDAVPISSKSKRRGRRSGKGKGGGGPPGLSFLTGSNKLPMNVKAEINHNGNSEGPGVSKSQGKPISKPKSKPGLKAASKSQEKPVSKPKSKPESKPKSKPRSKSATSTTPPEGKVARGPSSMNSGSMTQRRLASVKHSGHPSDGRRGGPREYRPVEARDRSRSPLRKLDKHIGKDAQGPPKGNSSGSQTLARKLLRKRKASPSPSPSPLASRKRGKRARKISSSLSNLDSSKVKEPLEEMRQPRGDEANERDDSRADDHQPPEPVPPKKRNQKKKKKIKSSLRVLPSSKVKQPPEEVRLSYDDEADERHESNSRANNHEPSELISRNRRTRAKNVRDSLMALPPSKVKQPSEEVRLSYDDEADERCKNNSCANDHQLPGLTSPKKATPVREVRGSRVVSPNLKVKELLRRPRVLSDGEIDETFEPAVLELIRVESVKTDLLPLDPPSNPFSAFSLEGQESLLRVNKTSNEPRLCAADFYDIWDGEEQPVEAINPEMAADANVARELEQAPVLAQDMVELTMALAGLANPTNMEGEDAVMAEHGPEMTFVVSPDAARLERLAEGSSRSEISPTVEAIIQDCEAGIIVEPTNNGVLSAENVAKATMTEESNQAVQTGAFPGQFVAPEAIDVREAESLSPRPFNGSPMEVEVMATAANNLSTTLGEPVKVVAGPGADIEMAEGQLSFVTEDPTAARDCDI</sequence>
<keyword evidence="2" id="KW-1185">Reference proteome</keyword>
<gene>
    <name evidence="1" type="ORF">F5144DRAFT_629895</name>
</gene>